<name>A0A0V0YQV7_9BILA</name>
<protein>
    <submittedName>
        <fullName evidence="2">Uncharacterized protein</fullName>
    </submittedName>
</protein>
<dbReference type="EMBL" id="JYDQ01003714">
    <property type="protein sequence ID" value="KRY02550.1"/>
    <property type="molecule type" value="Genomic_DNA"/>
</dbReference>
<proteinExistence type="predicted"/>
<dbReference type="Proteomes" id="UP000054783">
    <property type="component" value="Unassembled WGS sequence"/>
</dbReference>
<dbReference type="AlphaFoldDB" id="A0A0V0YQV7"/>
<reference evidence="2 3" key="1">
    <citation type="submission" date="2015-01" db="EMBL/GenBank/DDBJ databases">
        <title>Evolution of Trichinella species and genotypes.</title>
        <authorList>
            <person name="Korhonen P.K."/>
            <person name="Edoardo P."/>
            <person name="Giuseppe L.R."/>
            <person name="Gasser R.B."/>
        </authorList>
    </citation>
    <scope>NUCLEOTIDE SEQUENCE [LARGE SCALE GENOMIC DNA]</scope>
    <source>
        <strain evidence="2">ISS2496</strain>
    </source>
</reference>
<gene>
    <name evidence="2" type="ORF">T12_2590</name>
</gene>
<accession>A0A0V0YQV7</accession>
<sequence length="44" mass="5133">MNERRELDEVFFKQGPILKHNLPVEILGDPPPPKGDPSMKKRDY</sequence>
<evidence type="ECO:0000313" key="3">
    <source>
        <dbReference type="Proteomes" id="UP000054783"/>
    </source>
</evidence>
<evidence type="ECO:0000256" key="1">
    <source>
        <dbReference type="SAM" id="MobiDB-lite"/>
    </source>
</evidence>
<keyword evidence="3" id="KW-1185">Reference proteome</keyword>
<comment type="caution">
    <text evidence="2">The sequence shown here is derived from an EMBL/GenBank/DDBJ whole genome shotgun (WGS) entry which is preliminary data.</text>
</comment>
<feature type="region of interest" description="Disordered" evidence="1">
    <location>
        <begin position="22"/>
        <end position="44"/>
    </location>
</feature>
<evidence type="ECO:0000313" key="2">
    <source>
        <dbReference type="EMBL" id="KRY02550.1"/>
    </source>
</evidence>
<organism evidence="2 3">
    <name type="scientific">Trichinella patagoniensis</name>
    <dbReference type="NCBI Taxonomy" id="990121"/>
    <lineage>
        <taxon>Eukaryota</taxon>
        <taxon>Metazoa</taxon>
        <taxon>Ecdysozoa</taxon>
        <taxon>Nematoda</taxon>
        <taxon>Enoplea</taxon>
        <taxon>Dorylaimia</taxon>
        <taxon>Trichinellida</taxon>
        <taxon>Trichinellidae</taxon>
        <taxon>Trichinella</taxon>
    </lineage>
</organism>